<evidence type="ECO:0000256" key="1">
    <source>
        <dbReference type="ARBA" id="ARBA00022737"/>
    </source>
</evidence>
<dbReference type="InterPro" id="IPR036770">
    <property type="entry name" value="Ankyrin_rpt-contain_sf"/>
</dbReference>
<accession>A0A5J6L9Z1</accession>
<sequence length="273" mass="30082">MGENVAMEGFVGFKVAIKVAILGALFSAMVAAETQYPSFKEYKQIKRDEIQAIIDQHNAKGLPLAEATYTLIDPYRQDSLEYPLIFEAVRYGSLNQLNALIEAGADVNAFFPMRYPRTPIYYAITDYPYGLEVECHPEHVRLLLEAGASIEELPPSTRTLLGNYTAPVEISGCNEILSLLIQAGADVNAQNIGGFTPLFDALTVHDVAGIELLIEAGADPMITDIGGVSVVEYVLQMTLQYLPLDDSGADTIRRFIELAVDKKYEENIEILLE</sequence>
<dbReference type="InterPro" id="IPR002110">
    <property type="entry name" value="Ankyrin_rpt"/>
</dbReference>
<dbReference type="Proteomes" id="UP000325606">
    <property type="component" value="Chromosome"/>
</dbReference>
<name>A0A5J6L9Z1_9GAMM</name>
<dbReference type="PROSITE" id="PS50088">
    <property type="entry name" value="ANK_REPEAT"/>
    <property type="match status" value="1"/>
</dbReference>
<dbReference type="GO" id="GO:0085020">
    <property type="term" value="P:protein K6-linked ubiquitination"/>
    <property type="evidence" value="ECO:0007669"/>
    <property type="project" value="TreeGrafter"/>
</dbReference>
<protein>
    <submittedName>
        <fullName evidence="4">Uncharacterized protein</fullName>
    </submittedName>
</protein>
<dbReference type="KEGG" id="nik:F5I99_01890"/>
<proteinExistence type="predicted"/>
<dbReference type="SUPFAM" id="SSF48403">
    <property type="entry name" value="Ankyrin repeat"/>
    <property type="match status" value="1"/>
</dbReference>
<keyword evidence="5" id="KW-1185">Reference proteome</keyword>
<organism evidence="4 5">
    <name type="scientific">Nitrincola iocasae</name>
    <dbReference type="NCBI Taxonomy" id="2614693"/>
    <lineage>
        <taxon>Bacteria</taxon>
        <taxon>Pseudomonadati</taxon>
        <taxon>Pseudomonadota</taxon>
        <taxon>Gammaproteobacteria</taxon>
        <taxon>Oceanospirillales</taxon>
        <taxon>Oceanospirillaceae</taxon>
        <taxon>Nitrincola</taxon>
    </lineage>
</organism>
<evidence type="ECO:0000256" key="3">
    <source>
        <dbReference type="PROSITE-ProRule" id="PRU00023"/>
    </source>
</evidence>
<gene>
    <name evidence="4" type="ORF">F5I99_01890</name>
</gene>
<evidence type="ECO:0000256" key="2">
    <source>
        <dbReference type="ARBA" id="ARBA00023043"/>
    </source>
</evidence>
<dbReference type="PANTHER" id="PTHR24171">
    <property type="entry name" value="ANKYRIN REPEAT DOMAIN-CONTAINING PROTEIN 39-RELATED"/>
    <property type="match status" value="1"/>
</dbReference>
<dbReference type="EMBL" id="CP044222">
    <property type="protein sequence ID" value="QEW05343.1"/>
    <property type="molecule type" value="Genomic_DNA"/>
</dbReference>
<dbReference type="PANTHER" id="PTHR24171:SF8">
    <property type="entry name" value="BRCA1-ASSOCIATED RING DOMAIN PROTEIN 1"/>
    <property type="match status" value="1"/>
</dbReference>
<dbReference type="RefSeq" id="WP_151053388.1">
    <property type="nucleotide sequence ID" value="NZ_CP044222.1"/>
</dbReference>
<dbReference type="SMART" id="SM00248">
    <property type="entry name" value="ANK"/>
    <property type="match status" value="3"/>
</dbReference>
<evidence type="ECO:0000313" key="5">
    <source>
        <dbReference type="Proteomes" id="UP000325606"/>
    </source>
</evidence>
<feature type="repeat" description="ANK" evidence="3">
    <location>
        <begin position="193"/>
        <end position="225"/>
    </location>
</feature>
<dbReference type="Pfam" id="PF13637">
    <property type="entry name" value="Ank_4"/>
    <property type="match status" value="1"/>
</dbReference>
<dbReference type="Gene3D" id="1.25.40.20">
    <property type="entry name" value="Ankyrin repeat-containing domain"/>
    <property type="match status" value="1"/>
</dbReference>
<reference evidence="4 5" key="1">
    <citation type="submission" date="2019-09" db="EMBL/GenBank/DDBJ databases">
        <title>Nitrincola iocasae sp. nov., a bacterium isolated from the sediment collected at a cold seep field in South China Sea.</title>
        <authorList>
            <person name="Zhang H."/>
            <person name="Wang H."/>
            <person name="Li C."/>
        </authorList>
    </citation>
    <scope>NUCLEOTIDE SEQUENCE [LARGE SCALE GENOMIC DNA]</scope>
    <source>
        <strain evidence="4 5">KXZD1103</strain>
    </source>
</reference>
<dbReference type="GO" id="GO:0004842">
    <property type="term" value="F:ubiquitin-protein transferase activity"/>
    <property type="evidence" value="ECO:0007669"/>
    <property type="project" value="TreeGrafter"/>
</dbReference>
<evidence type="ECO:0000313" key="4">
    <source>
        <dbReference type="EMBL" id="QEW05343.1"/>
    </source>
</evidence>
<keyword evidence="2 3" id="KW-0040">ANK repeat</keyword>
<dbReference type="AlphaFoldDB" id="A0A5J6L9Z1"/>
<keyword evidence="1" id="KW-0677">Repeat</keyword>